<sequence>MTYRIVVTEVTLYGRLRCVAGFELDRGVMIRPEPEPAGFWEAKVCGPNTTFHPGHVVEFRGERPQTALPHNTEDIVVGGRPRRIAVLSADGFRQALARAAAFSPETVFGGHLRFDRDKAYVPAGAPCGSLACQTIDAASFKLFDQPYRDEHKLRAELEVAGHVLHLGVAAKALKQAFEKEGLAAAQALAPKAGRAQVRLGLARPFKEHLDQCYLQVNGLHAL</sequence>
<evidence type="ECO:0000259" key="1">
    <source>
        <dbReference type="Pfam" id="PF22557"/>
    </source>
</evidence>
<organism evidence="2 3">
    <name type="scientific">Caulobacter rhizosphaerae</name>
    <dbReference type="NCBI Taxonomy" id="2010972"/>
    <lineage>
        <taxon>Bacteria</taxon>
        <taxon>Pseudomonadati</taxon>
        <taxon>Pseudomonadota</taxon>
        <taxon>Alphaproteobacteria</taxon>
        <taxon>Caulobacterales</taxon>
        <taxon>Caulobacteraceae</taxon>
        <taxon>Caulobacter</taxon>
    </lineage>
</organism>
<dbReference type="Proteomes" id="UP001262754">
    <property type="component" value="Unassembled WGS sequence"/>
</dbReference>
<accession>A0ABU1MYU0</accession>
<dbReference type="RefSeq" id="WP_310031208.1">
    <property type="nucleotide sequence ID" value="NZ_JAVDRL010000005.1"/>
</dbReference>
<feature type="domain" description="Dual OB-containing" evidence="1">
    <location>
        <begin position="4"/>
        <end position="218"/>
    </location>
</feature>
<comment type="caution">
    <text evidence="2">The sequence shown here is derived from an EMBL/GenBank/DDBJ whole genome shotgun (WGS) entry which is preliminary data.</text>
</comment>
<evidence type="ECO:0000313" key="2">
    <source>
        <dbReference type="EMBL" id="MDR6531342.1"/>
    </source>
</evidence>
<keyword evidence="3" id="KW-1185">Reference proteome</keyword>
<dbReference type="EMBL" id="JAVDRL010000005">
    <property type="protein sequence ID" value="MDR6531342.1"/>
    <property type="molecule type" value="Genomic_DNA"/>
</dbReference>
<evidence type="ECO:0000313" key="3">
    <source>
        <dbReference type="Proteomes" id="UP001262754"/>
    </source>
</evidence>
<gene>
    <name evidence="2" type="ORF">J2800_002084</name>
</gene>
<reference evidence="2 3" key="1">
    <citation type="submission" date="2023-07" db="EMBL/GenBank/DDBJ databases">
        <title>Sorghum-associated microbial communities from plants grown in Nebraska, USA.</title>
        <authorList>
            <person name="Schachtman D."/>
        </authorList>
    </citation>
    <scope>NUCLEOTIDE SEQUENCE [LARGE SCALE GENOMIC DNA]</scope>
    <source>
        <strain evidence="2 3">DS2154</strain>
    </source>
</reference>
<name>A0ABU1MYU0_9CAUL</name>
<proteinExistence type="predicted"/>
<protein>
    <recommendedName>
        <fullName evidence="1">Dual OB-containing domain-containing protein</fullName>
    </recommendedName>
</protein>
<dbReference type="InterPro" id="IPR054335">
    <property type="entry name" value="DuOB_dom"/>
</dbReference>
<dbReference type="Pfam" id="PF22557">
    <property type="entry name" value="DuOB"/>
    <property type="match status" value="1"/>
</dbReference>